<evidence type="ECO:0000256" key="3">
    <source>
        <dbReference type="ARBA" id="ARBA00022801"/>
    </source>
</evidence>
<evidence type="ECO:0000313" key="6">
    <source>
        <dbReference type="EMBL" id="PKA47648.1"/>
    </source>
</evidence>
<evidence type="ECO:0000313" key="7">
    <source>
        <dbReference type="Proteomes" id="UP000236161"/>
    </source>
</evidence>
<dbReference type="PROSITE" id="PS00893">
    <property type="entry name" value="NUDIX_BOX"/>
    <property type="match status" value="1"/>
</dbReference>
<dbReference type="SUPFAM" id="SSF55811">
    <property type="entry name" value="Nudix"/>
    <property type="match status" value="1"/>
</dbReference>
<dbReference type="GO" id="GO:0046872">
    <property type="term" value="F:metal ion binding"/>
    <property type="evidence" value="ECO:0007669"/>
    <property type="project" value="UniProtKB-KW"/>
</dbReference>
<protein>
    <submittedName>
        <fullName evidence="6">Nudix hydrolase 8</fullName>
    </submittedName>
</protein>
<dbReference type="PANTHER" id="PTHR13994">
    <property type="entry name" value="NUDIX HYDROLASE RELATED"/>
    <property type="match status" value="1"/>
</dbReference>
<dbReference type="InterPro" id="IPR015797">
    <property type="entry name" value="NUDIX_hydrolase-like_dom_sf"/>
</dbReference>
<proteinExistence type="inferred from homology"/>
<dbReference type="FunFam" id="3.90.79.10:FF:000015">
    <property type="entry name" value="Nudix hydrolase 8"/>
    <property type="match status" value="1"/>
</dbReference>
<dbReference type="InterPro" id="IPR000086">
    <property type="entry name" value="NUDIX_hydrolase_dom"/>
</dbReference>
<dbReference type="AlphaFoldDB" id="A0A2H9ZWF3"/>
<dbReference type="InterPro" id="IPR040618">
    <property type="entry name" value="Pre-Nudix"/>
</dbReference>
<keyword evidence="3 6" id="KW-0378">Hydrolase</keyword>
<dbReference type="InterPro" id="IPR003293">
    <property type="entry name" value="Nudix_hydrolase6-like"/>
</dbReference>
<dbReference type="Pfam" id="PF18290">
    <property type="entry name" value="Nudix_hydro"/>
    <property type="match status" value="1"/>
</dbReference>
<dbReference type="Gene3D" id="3.40.630.30">
    <property type="match status" value="1"/>
</dbReference>
<evidence type="ECO:0000256" key="4">
    <source>
        <dbReference type="SAM" id="Phobius"/>
    </source>
</evidence>
<keyword evidence="4" id="KW-1133">Transmembrane helix</keyword>
<dbReference type="Gene3D" id="3.90.79.10">
    <property type="entry name" value="Nucleoside Triphosphate Pyrophosphohydrolase"/>
    <property type="match status" value="1"/>
</dbReference>
<dbReference type="Proteomes" id="UP000236161">
    <property type="component" value="Unassembled WGS sequence"/>
</dbReference>
<keyword evidence="7" id="KW-1185">Reference proteome</keyword>
<dbReference type="CDD" id="cd04670">
    <property type="entry name" value="NUDIX_ASFGF2_Nudt6"/>
    <property type="match status" value="1"/>
</dbReference>
<dbReference type="GO" id="GO:0035529">
    <property type="term" value="F:NADH pyrophosphatase activity"/>
    <property type="evidence" value="ECO:0007669"/>
    <property type="project" value="TreeGrafter"/>
</dbReference>
<gene>
    <name evidence="6" type="primary">NUDT8</name>
    <name evidence="6" type="ORF">AXF42_Ash014425</name>
</gene>
<keyword evidence="4" id="KW-0812">Transmembrane</keyword>
<evidence type="ECO:0000259" key="5">
    <source>
        <dbReference type="PROSITE" id="PS51462"/>
    </source>
</evidence>
<dbReference type="Pfam" id="PF00293">
    <property type="entry name" value="NUDIX"/>
    <property type="match status" value="1"/>
</dbReference>
<dbReference type="GO" id="GO:0047631">
    <property type="term" value="F:ADP-ribose diphosphatase activity"/>
    <property type="evidence" value="ECO:0007669"/>
    <property type="project" value="TreeGrafter"/>
</dbReference>
<name>A0A2H9ZWF3_9ASPA</name>
<sequence>MPSLSHSFSPRITCSFSDMKSQSFTSCCSPFKVTSPSSIVRLEDKIASKPWLPFPHGFCFAFVDAFFRPLTSLGFLFEFILLVLWIASMEKAMFDVRSDMALLMETSLRPQLGGHAGIRLSKPMCSSHRTVKASKGITVTPNEDTNVVACKNLRRSETTMINGSWGARSLIPSRECYTLDADEDKYGGIVIKLEGLPQTADEFASALQASLFHWKLQGKKGVWLRLPVEKAEFVPVTVKEGFKYHHAEETYLMLTYWIPEGPSLLPANASHQVGVGGFVFNDRNEVLVVQEKHHDTGCGVWKLPTGFILENEEIFNGAIREVKEETGIDAEFVEVIAFRHADHVAFEKSDLFFICMLKPLSTQIVIDELEIQAAKVLDRH</sequence>
<dbReference type="PROSITE" id="PS51462">
    <property type="entry name" value="NUDIX"/>
    <property type="match status" value="1"/>
</dbReference>
<dbReference type="GO" id="GO:0051287">
    <property type="term" value="F:NAD binding"/>
    <property type="evidence" value="ECO:0007669"/>
    <property type="project" value="TreeGrafter"/>
</dbReference>
<keyword evidence="4" id="KW-0472">Membrane</keyword>
<evidence type="ECO:0000256" key="1">
    <source>
        <dbReference type="ARBA" id="ARBA00005582"/>
    </source>
</evidence>
<feature type="transmembrane region" description="Helical" evidence="4">
    <location>
        <begin position="66"/>
        <end position="87"/>
    </location>
</feature>
<feature type="domain" description="Nudix hydrolase" evidence="5">
    <location>
        <begin position="270"/>
        <end position="380"/>
    </location>
</feature>
<dbReference type="PANTHER" id="PTHR13994:SF13">
    <property type="entry name" value="FI03680P"/>
    <property type="match status" value="1"/>
</dbReference>
<evidence type="ECO:0000256" key="2">
    <source>
        <dbReference type="ARBA" id="ARBA00022723"/>
    </source>
</evidence>
<dbReference type="InterPro" id="IPR020084">
    <property type="entry name" value="NUDIX_hydrolase_CS"/>
</dbReference>
<dbReference type="EMBL" id="KZ453102">
    <property type="protein sequence ID" value="PKA47648.1"/>
    <property type="molecule type" value="Genomic_DNA"/>
</dbReference>
<reference evidence="6 7" key="1">
    <citation type="journal article" date="2017" name="Nature">
        <title>The Apostasia genome and the evolution of orchids.</title>
        <authorList>
            <person name="Zhang G.Q."/>
            <person name="Liu K.W."/>
            <person name="Li Z."/>
            <person name="Lohaus R."/>
            <person name="Hsiao Y.Y."/>
            <person name="Niu S.C."/>
            <person name="Wang J.Y."/>
            <person name="Lin Y.C."/>
            <person name="Xu Q."/>
            <person name="Chen L.J."/>
            <person name="Yoshida K."/>
            <person name="Fujiwara S."/>
            <person name="Wang Z.W."/>
            <person name="Zhang Y.Q."/>
            <person name="Mitsuda N."/>
            <person name="Wang M."/>
            <person name="Liu G.H."/>
            <person name="Pecoraro L."/>
            <person name="Huang H.X."/>
            <person name="Xiao X.J."/>
            <person name="Lin M."/>
            <person name="Wu X.Y."/>
            <person name="Wu W.L."/>
            <person name="Chen Y.Y."/>
            <person name="Chang S.B."/>
            <person name="Sakamoto S."/>
            <person name="Ohme-Takagi M."/>
            <person name="Yagi M."/>
            <person name="Zeng S.J."/>
            <person name="Shen C.Y."/>
            <person name="Yeh C.M."/>
            <person name="Luo Y.B."/>
            <person name="Tsai W.C."/>
            <person name="Van de Peer Y."/>
            <person name="Liu Z.J."/>
        </authorList>
    </citation>
    <scope>NUCLEOTIDE SEQUENCE [LARGE SCALE GENOMIC DNA]</scope>
    <source>
        <strain evidence="7">cv. Shenzhen</strain>
        <tissue evidence="6">Stem</tissue>
    </source>
</reference>
<dbReference type="FunFam" id="3.40.630.30:FF:000016">
    <property type="entry name" value="nudix hydrolase 2"/>
    <property type="match status" value="1"/>
</dbReference>
<organism evidence="6 7">
    <name type="scientific">Apostasia shenzhenica</name>
    <dbReference type="NCBI Taxonomy" id="1088818"/>
    <lineage>
        <taxon>Eukaryota</taxon>
        <taxon>Viridiplantae</taxon>
        <taxon>Streptophyta</taxon>
        <taxon>Embryophyta</taxon>
        <taxon>Tracheophyta</taxon>
        <taxon>Spermatophyta</taxon>
        <taxon>Magnoliopsida</taxon>
        <taxon>Liliopsida</taxon>
        <taxon>Asparagales</taxon>
        <taxon>Orchidaceae</taxon>
        <taxon>Apostasioideae</taxon>
        <taxon>Apostasia</taxon>
    </lineage>
</organism>
<accession>A0A2H9ZWF3</accession>
<dbReference type="PRINTS" id="PR01356">
    <property type="entry name" value="GFGPROTEIN"/>
</dbReference>
<dbReference type="OrthoDB" id="447842at2759"/>
<comment type="similarity">
    <text evidence="1">Belongs to the Nudix hydrolase family.</text>
</comment>
<keyword evidence="2" id="KW-0479">Metal-binding</keyword>